<accession>A0A835Z8P3</accession>
<proteinExistence type="predicted"/>
<keyword evidence="1 2" id="KW-0808">Transferase</keyword>
<dbReference type="InterPro" id="IPR050317">
    <property type="entry name" value="Plant_Fungal_Acyltransferase"/>
</dbReference>
<dbReference type="OrthoDB" id="671439at2759"/>
<evidence type="ECO:0000313" key="2">
    <source>
        <dbReference type="EMBL" id="KAG5189045.1"/>
    </source>
</evidence>
<protein>
    <submittedName>
        <fullName evidence="2">Transferase</fullName>
    </submittedName>
</protein>
<evidence type="ECO:0000256" key="1">
    <source>
        <dbReference type="ARBA" id="ARBA00022679"/>
    </source>
</evidence>
<dbReference type="EMBL" id="JAFCMP010000057">
    <property type="protein sequence ID" value="KAG5189045.1"/>
    <property type="molecule type" value="Genomic_DNA"/>
</dbReference>
<dbReference type="InterPro" id="IPR023213">
    <property type="entry name" value="CAT-like_dom_sf"/>
</dbReference>
<gene>
    <name evidence="2" type="ORF">JKP88DRAFT_302649</name>
</gene>
<dbReference type="PANTHER" id="PTHR31642">
    <property type="entry name" value="TRICHOTHECENE 3-O-ACETYLTRANSFERASE"/>
    <property type="match status" value="1"/>
</dbReference>
<keyword evidence="3" id="KW-1185">Reference proteome</keyword>
<organism evidence="2 3">
    <name type="scientific">Tribonema minus</name>
    <dbReference type="NCBI Taxonomy" id="303371"/>
    <lineage>
        <taxon>Eukaryota</taxon>
        <taxon>Sar</taxon>
        <taxon>Stramenopiles</taxon>
        <taxon>Ochrophyta</taxon>
        <taxon>PX clade</taxon>
        <taxon>Xanthophyceae</taxon>
        <taxon>Tribonematales</taxon>
        <taxon>Tribonemataceae</taxon>
        <taxon>Tribonema</taxon>
    </lineage>
</organism>
<dbReference type="Gene3D" id="3.30.559.10">
    <property type="entry name" value="Chloramphenicol acetyltransferase-like domain"/>
    <property type="match status" value="2"/>
</dbReference>
<name>A0A835Z8P3_9STRA</name>
<dbReference type="PANTHER" id="PTHR31642:SF310">
    <property type="entry name" value="FATTY ALCOHOL:CAFFEOYL-COA ACYLTRANSFERASE"/>
    <property type="match status" value="1"/>
</dbReference>
<comment type="caution">
    <text evidence="2">The sequence shown here is derived from an EMBL/GenBank/DDBJ whole genome shotgun (WGS) entry which is preliminary data.</text>
</comment>
<dbReference type="Pfam" id="PF02458">
    <property type="entry name" value="Transferase"/>
    <property type="match status" value="1"/>
</dbReference>
<dbReference type="Proteomes" id="UP000664859">
    <property type="component" value="Unassembled WGS sequence"/>
</dbReference>
<dbReference type="AlphaFoldDB" id="A0A835Z8P3"/>
<sequence>MVLESTGLPFARQTSLVRPETQADEAARTKAVKLSMNDCAMPRMYTRLLYFWPPEASHVLQDTPALLNSLSCFLSYYPMLAGQLTTLSDGSLQVTMDPASDCVPFCTVTTNEATYASLEATGFDPMQFPAATPFVPVDLFPAPVPELGLPPLRVPLFLAQVTHFADGGAVLGTVFHHALLDGRATFAAVAAWGKLHTSPQTVPATLHDRSALNAITAASEAPVECDMYMSQIQTIAAAQRPGESETSEAAASACMPQMQGRLLKFSDAELASIKAAAVAALDTSSVPWISTADALGAHVWRAATRARHKAGLLAALEADQTLRLGFAVDARRRLDPPLPLEYCGNANIYGVATAPLSLLLDKSAAAAAAAAAVVRRAVNRVTYEHCAQALAWVAAQPEKARIQPSFNSFLGPDWAITSWSGFKDAYAVDFGAGKPARVRLPGADFDGLMIVFPRAPGDGGLEVLMGLTVAAWECLDSDASFRQWREM</sequence>
<reference evidence="2" key="1">
    <citation type="submission" date="2021-02" db="EMBL/GenBank/DDBJ databases">
        <title>First Annotated Genome of the Yellow-green Alga Tribonema minus.</title>
        <authorList>
            <person name="Mahan K.M."/>
        </authorList>
    </citation>
    <scope>NUCLEOTIDE SEQUENCE</scope>
    <source>
        <strain evidence="2">UTEX B ZZ1240</strain>
    </source>
</reference>
<dbReference type="GO" id="GO:0016747">
    <property type="term" value="F:acyltransferase activity, transferring groups other than amino-acyl groups"/>
    <property type="evidence" value="ECO:0007669"/>
    <property type="project" value="TreeGrafter"/>
</dbReference>
<evidence type="ECO:0000313" key="3">
    <source>
        <dbReference type="Proteomes" id="UP000664859"/>
    </source>
</evidence>